<keyword evidence="2" id="KW-1185">Reference proteome</keyword>
<sequence>MLAKPVIPFLEYVINYDYIVKELCENKDKPVLKCNGKCHLAKQLAKSAEEDKPISSDKKQNVKQEIETMFCQEFKAVSFAENFVFTNKKINSDYQNLYALTAIQSTFHPPTFLV</sequence>
<gene>
    <name evidence="1" type="ORF">IP97_01983</name>
</gene>
<dbReference type="EMBL" id="VLKM01000008">
    <property type="protein sequence ID" value="TWH93472.1"/>
    <property type="molecule type" value="Genomic_DNA"/>
</dbReference>
<name>A0A562KDM7_9FLAO</name>
<comment type="caution">
    <text evidence="1">The sequence shown here is derived from an EMBL/GenBank/DDBJ whole genome shotgun (WGS) entry which is preliminary data.</text>
</comment>
<protein>
    <submittedName>
        <fullName evidence="1">Uncharacterized protein</fullName>
    </submittedName>
</protein>
<evidence type="ECO:0000313" key="1">
    <source>
        <dbReference type="EMBL" id="TWH93472.1"/>
    </source>
</evidence>
<accession>A0A562KDM7</accession>
<dbReference type="OrthoDB" id="980645at2"/>
<organism evidence="1 2">
    <name type="scientific">Flavobacterium cheniae</name>
    <dbReference type="NCBI Taxonomy" id="295428"/>
    <lineage>
        <taxon>Bacteria</taxon>
        <taxon>Pseudomonadati</taxon>
        <taxon>Bacteroidota</taxon>
        <taxon>Flavobacteriia</taxon>
        <taxon>Flavobacteriales</taxon>
        <taxon>Flavobacteriaceae</taxon>
        <taxon>Flavobacterium</taxon>
    </lineage>
</organism>
<evidence type="ECO:0000313" key="2">
    <source>
        <dbReference type="Proteomes" id="UP000315312"/>
    </source>
</evidence>
<reference evidence="1 2" key="1">
    <citation type="journal article" date="2015" name="Stand. Genomic Sci.">
        <title>Genomic Encyclopedia of Bacterial and Archaeal Type Strains, Phase III: the genomes of soil and plant-associated and newly described type strains.</title>
        <authorList>
            <person name="Whitman W.B."/>
            <person name="Woyke T."/>
            <person name="Klenk H.P."/>
            <person name="Zhou Y."/>
            <person name="Lilburn T.G."/>
            <person name="Beck B.J."/>
            <person name="De Vos P."/>
            <person name="Vandamme P."/>
            <person name="Eisen J.A."/>
            <person name="Garrity G."/>
            <person name="Hugenholtz P."/>
            <person name="Kyrpides N.C."/>
        </authorList>
    </citation>
    <scope>NUCLEOTIDE SEQUENCE [LARGE SCALE GENOMIC DNA]</scope>
    <source>
        <strain evidence="1 2">CGMCC 1.6844</strain>
    </source>
</reference>
<dbReference type="AlphaFoldDB" id="A0A562KDM7"/>
<dbReference type="Proteomes" id="UP000315312">
    <property type="component" value="Unassembled WGS sequence"/>
</dbReference>
<proteinExistence type="predicted"/>